<feature type="transmembrane region" description="Helical" evidence="1">
    <location>
        <begin position="20"/>
        <end position="44"/>
    </location>
</feature>
<organism evidence="2 3">
    <name type="scientific">Streptomyces telluris</name>
    <dbReference type="NCBI Taxonomy" id="2720021"/>
    <lineage>
        <taxon>Bacteria</taxon>
        <taxon>Bacillati</taxon>
        <taxon>Actinomycetota</taxon>
        <taxon>Actinomycetes</taxon>
        <taxon>Kitasatosporales</taxon>
        <taxon>Streptomycetaceae</taxon>
        <taxon>Streptomyces</taxon>
    </lineage>
</organism>
<accession>A0A9X2LH28</accession>
<name>A0A9X2LH28_9ACTN</name>
<keyword evidence="1" id="KW-0472">Membrane</keyword>
<dbReference type="AlphaFoldDB" id="A0A9X2LH28"/>
<keyword evidence="1" id="KW-1133">Transmembrane helix</keyword>
<evidence type="ECO:0000256" key="1">
    <source>
        <dbReference type="SAM" id="Phobius"/>
    </source>
</evidence>
<proteinExistence type="predicted"/>
<dbReference type="RefSeq" id="WP_206329352.1">
    <property type="nucleotide sequence ID" value="NZ_JAATER010000115.1"/>
</dbReference>
<comment type="caution">
    <text evidence="2">The sequence shown here is derived from an EMBL/GenBank/DDBJ whole genome shotgun (WGS) entry which is preliminary data.</text>
</comment>
<dbReference type="EMBL" id="JANIID010000013">
    <property type="protein sequence ID" value="MCQ8771321.1"/>
    <property type="molecule type" value="Genomic_DNA"/>
</dbReference>
<reference evidence="2" key="1">
    <citation type="submission" date="2022-06" db="EMBL/GenBank/DDBJ databases">
        <title>WGS of actinobacteria.</title>
        <authorList>
            <person name="Thawai C."/>
        </authorList>
    </citation>
    <scope>NUCLEOTIDE SEQUENCE</scope>
    <source>
        <strain evidence="2">AA8</strain>
    </source>
</reference>
<sequence length="48" mass="5608">MMFAYTTFNAEMAASTWGIWLLNIAYAPLLLWGPLLGAVTVHYYRRRR</sequence>
<evidence type="ECO:0000313" key="2">
    <source>
        <dbReference type="EMBL" id="MCQ8771321.1"/>
    </source>
</evidence>
<keyword evidence="3" id="KW-1185">Reference proteome</keyword>
<gene>
    <name evidence="2" type="ORF">NQU55_16325</name>
</gene>
<dbReference type="Proteomes" id="UP001142374">
    <property type="component" value="Unassembled WGS sequence"/>
</dbReference>
<keyword evidence="1" id="KW-0812">Transmembrane</keyword>
<evidence type="ECO:0000313" key="3">
    <source>
        <dbReference type="Proteomes" id="UP001142374"/>
    </source>
</evidence>
<protein>
    <submittedName>
        <fullName evidence="2">Uncharacterized protein</fullName>
    </submittedName>
</protein>